<accession>A0AAV5IDP8</accession>
<evidence type="ECO:0008006" key="9">
    <source>
        <dbReference type="Google" id="ProtNLM"/>
    </source>
</evidence>
<feature type="transmembrane region" description="Helical" evidence="6">
    <location>
        <begin position="12"/>
        <end position="34"/>
    </location>
</feature>
<organism evidence="7 8">
    <name type="scientific">Rubroshorea leprosula</name>
    <dbReference type="NCBI Taxonomy" id="152421"/>
    <lineage>
        <taxon>Eukaryota</taxon>
        <taxon>Viridiplantae</taxon>
        <taxon>Streptophyta</taxon>
        <taxon>Embryophyta</taxon>
        <taxon>Tracheophyta</taxon>
        <taxon>Spermatophyta</taxon>
        <taxon>Magnoliopsida</taxon>
        <taxon>eudicotyledons</taxon>
        <taxon>Gunneridae</taxon>
        <taxon>Pentapetalae</taxon>
        <taxon>rosids</taxon>
        <taxon>malvids</taxon>
        <taxon>Malvales</taxon>
        <taxon>Dipterocarpaceae</taxon>
        <taxon>Rubroshorea</taxon>
    </lineage>
</organism>
<dbReference type="FunFam" id="1.10.630.10:FF:000011">
    <property type="entry name" value="Cytochrome P450 83B1"/>
    <property type="match status" value="1"/>
</dbReference>
<keyword evidence="2 4" id="KW-0479">Metal-binding</keyword>
<dbReference type="GO" id="GO:0016705">
    <property type="term" value="F:oxidoreductase activity, acting on paired donors, with incorporation or reduction of molecular oxygen"/>
    <property type="evidence" value="ECO:0007669"/>
    <property type="project" value="InterPro"/>
</dbReference>
<comment type="cofactor">
    <cofactor evidence="4">
        <name>heme</name>
        <dbReference type="ChEBI" id="CHEBI:30413"/>
    </cofactor>
</comment>
<feature type="binding site" description="axial binding residue" evidence="4">
    <location>
        <position position="451"/>
    </location>
    <ligand>
        <name>heme</name>
        <dbReference type="ChEBI" id="CHEBI:30413"/>
    </ligand>
    <ligandPart>
        <name>Fe</name>
        <dbReference type="ChEBI" id="CHEBI:18248"/>
    </ligandPart>
</feature>
<gene>
    <name evidence="7" type="ORF">SLEP1_g9273</name>
</gene>
<dbReference type="InterPro" id="IPR001128">
    <property type="entry name" value="Cyt_P450"/>
</dbReference>
<keyword evidence="5" id="KW-0560">Oxidoreductase</keyword>
<evidence type="ECO:0000256" key="2">
    <source>
        <dbReference type="ARBA" id="ARBA00022723"/>
    </source>
</evidence>
<comment type="similarity">
    <text evidence="1 5">Belongs to the cytochrome P450 family.</text>
</comment>
<dbReference type="GO" id="GO:0020037">
    <property type="term" value="F:heme binding"/>
    <property type="evidence" value="ECO:0007669"/>
    <property type="project" value="InterPro"/>
</dbReference>
<evidence type="ECO:0000313" key="8">
    <source>
        <dbReference type="Proteomes" id="UP001054252"/>
    </source>
</evidence>
<dbReference type="GO" id="GO:0004497">
    <property type="term" value="F:monooxygenase activity"/>
    <property type="evidence" value="ECO:0007669"/>
    <property type="project" value="UniProtKB-KW"/>
</dbReference>
<dbReference type="SUPFAM" id="SSF48264">
    <property type="entry name" value="Cytochrome P450"/>
    <property type="match status" value="1"/>
</dbReference>
<sequence>MAPMQELATSSISPLFLSLLLSLSMVLLFLKLIIGRRSKLNFPPSPPKLPLIGNLHQFTSLPHRSFQALSKKYGHLMLLQLGKYPTLVVSSADMVREITRNHDIAFSNRPRTTAAETLLYGCQNLVFSPFGKYLRKIKKICTVELLSHKKEQSFMFIREEEVGLMIDKAHSASLKGDSINLSEMLMIVANNVISRCVMSQKVEEENGRSRFGELFRRVMIFVFATYSIGDIYPHLWWLDVVTGYIKSLKAFSGDMDGFLDQVIQERGIGLNMKNHGKEDFLDILLQLQKNGMLEVELTQNSIKAIILDMFVGGTDTTAVTTEWAMTELIRNPKVMEKVQAEVRSVVGKKSKVDGDDIKQMDYLKCVIKETLRLYPPGPLLVPRETAASVKLGGYDIPSNCRVFINAWAIQRDPELWDRPDEFIPERFMDNSIDYRRHDFQYIPFGFGRRVCPGLSFAVMSAEYLIANLLYWFDWKLPYGTVADNLDMDEVYGLTLSKKVPLHLIPINVT</sequence>
<keyword evidence="6" id="KW-1133">Transmembrane helix</keyword>
<dbReference type="AlphaFoldDB" id="A0AAV5IDP8"/>
<keyword evidence="3 4" id="KW-0408">Iron</keyword>
<evidence type="ECO:0000256" key="3">
    <source>
        <dbReference type="ARBA" id="ARBA00023004"/>
    </source>
</evidence>
<reference evidence="7 8" key="1">
    <citation type="journal article" date="2021" name="Commun. Biol.">
        <title>The genome of Shorea leprosula (Dipterocarpaceae) highlights the ecological relevance of drought in aseasonal tropical rainforests.</title>
        <authorList>
            <person name="Ng K.K.S."/>
            <person name="Kobayashi M.J."/>
            <person name="Fawcett J.A."/>
            <person name="Hatakeyama M."/>
            <person name="Paape T."/>
            <person name="Ng C.H."/>
            <person name="Ang C.C."/>
            <person name="Tnah L.H."/>
            <person name="Lee C.T."/>
            <person name="Nishiyama T."/>
            <person name="Sese J."/>
            <person name="O'Brien M.J."/>
            <person name="Copetti D."/>
            <person name="Mohd Noor M.I."/>
            <person name="Ong R.C."/>
            <person name="Putra M."/>
            <person name="Sireger I.Z."/>
            <person name="Indrioko S."/>
            <person name="Kosugi Y."/>
            <person name="Izuno A."/>
            <person name="Isagi Y."/>
            <person name="Lee S.L."/>
            <person name="Shimizu K.K."/>
        </authorList>
    </citation>
    <scope>NUCLEOTIDE SEQUENCE [LARGE SCALE GENOMIC DNA]</scope>
    <source>
        <strain evidence="7">214</strain>
    </source>
</reference>
<dbReference type="PROSITE" id="PS00086">
    <property type="entry name" value="CYTOCHROME_P450"/>
    <property type="match status" value="1"/>
</dbReference>
<proteinExistence type="inferred from homology"/>
<evidence type="ECO:0000256" key="5">
    <source>
        <dbReference type="RuleBase" id="RU000461"/>
    </source>
</evidence>
<keyword evidence="6" id="KW-0812">Transmembrane</keyword>
<dbReference type="PANTHER" id="PTHR47955:SF15">
    <property type="entry name" value="CYTOCHROME P450 71A2-LIKE"/>
    <property type="match status" value="1"/>
</dbReference>
<dbReference type="EMBL" id="BPVZ01000009">
    <property type="protein sequence ID" value="GKU95987.1"/>
    <property type="molecule type" value="Genomic_DNA"/>
</dbReference>
<evidence type="ECO:0000256" key="4">
    <source>
        <dbReference type="PIRSR" id="PIRSR602401-1"/>
    </source>
</evidence>
<protein>
    <recommendedName>
        <fullName evidence="9">Cytochrome P450</fullName>
    </recommendedName>
</protein>
<dbReference type="InterPro" id="IPR002401">
    <property type="entry name" value="Cyt_P450_E_grp-I"/>
</dbReference>
<keyword evidence="6" id="KW-0472">Membrane</keyword>
<keyword evidence="5" id="KW-0503">Monooxygenase</keyword>
<dbReference type="PRINTS" id="PR00385">
    <property type="entry name" value="P450"/>
</dbReference>
<dbReference type="Pfam" id="PF00067">
    <property type="entry name" value="p450"/>
    <property type="match status" value="1"/>
</dbReference>
<evidence type="ECO:0000256" key="6">
    <source>
        <dbReference type="SAM" id="Phobius"/>
    </source>
</evidence>
<dbReference type="InterPro" id="IPR017972">
    <property type="entry name" value="Cyt_P450_CS"/>
</dbReference>
<keyword evidence="8" id="KW-1185">Reference proteome</keyword>
<dbReference type="PANTHER" id="PTHR47955">
    <property type="entry name" value="CYTOCHROME P450 FAMILY 71 PROTEIN"/>
    <property type="match status" value="1"/>
</dbReference>
<dbReference type="InterPro" id="IPR036396">
    <property type="entry name" value="Cyt_P450_sf"/>
</dbReference>
<evidence type="ECO:0000313" key="7">
    <source>
        <dbReference type="EMBL" id="GKU95987.1"/>
    </source>
</evidence>
<keyword evidence="4 5" id="KW-0349">Heme</keyword>
<name>A0AAV5IDP8_9ROSI</name>
<dbReference type="Proteomes" id="UP001054252">
    <property type="component" value="Unassembled WGS sequence"/>
</dbReference>
<dbReference type="PRINTS" id="PR00463">
    <property type="entry name" value="EP450I"/>
</dbReference>
<evidence type="ECO:0000256" key="1">
    <source>
        <dbReference type="ARBA" id="ARBA00010617"/>
    </source>
</evidence>
<dbReference type="GO" id="GO:0005506">
    <property type="term" value="F:iron ion binding"/>
    <property type="evidence" value="ECO:0007669"/>
    <property type="project" value="InterPro"/>
</dbReference>
<dbReference type="Gene3D" id="1.10.630.10">
    <property type="entry name" value="Cytochrome P450"/>
    <property type="match status" value="1"/>
</dbReference>
<dbReference type="CDD" id="cd11072">
    <property type="entry name" value="CYP71-like"/>
    <property type="match status" value="1"/>
</dbReference>
<comment type="caution">
    <text evidence="7">The sequence shown here is derived from an EMBL/GenBank/DDBJ whole genome shotgun (WGS) entry which is preliminary data.</text>
</comment>